<dbReference type="Proteomes" id="UP001223072">
    <property type="component" value="Unassembled WGS sequence"/>
</dbReference>
<protein>
    <submittedName>
        <fullName evidence="2">Uncharacterized protein</fullName>
    </submittedName>
</protein>
<gene>
    <name evidence="2" type="ORF">QFZ49_005341</name>
</gene>
<feature type="compositionally biased region" description="Low complexity" evidence="1">
    <location>
        <begin position="132"/>
        <end position="141"/>
    </location>
</feature>
<evidence type="ECO:0000313" key="2">
    <source>
        <dbReference type="EMBL" id="MDQ0935369.1"/>
    </source>
</evidence>
<dbReference type="EMBL" id="JAUSZS010000007">
    <property type="protein sequence ID" value="MDQ0935369.1"/>
    <property type="molecule type" value="Genomic_DNA"/>
</dbReference>
<feature type="region of interest" description="Disordered" evidence="1">
    <location>
        <begin position="122"/>
        <end position="150"/>
    </location>
</feature>
<reference evidence="2 3" key="1">
    <citation type="submission" date="2023-07" db="EMBL/GenBank/DDBJ databases">
        <title>Comparative genomics of wheat-associated soil bacteria to identify genetic determinants of phenazine resistance.</title>
        <authorList>
            <person name="Mouncey N."/>
        </authorList>
    </citation>
    <scope>NUCLEOTIDE SEQUENCE [LARGE SCALE GENOMIC DNA]</scope>
    <source>
        <strain evidence="2 3">W2I16</strain>
    </source>
</reference>
<sequence length="168" mass="17358">MGAEVFGDQARGLLRGVQGVQGEHPSGQAELCEQGAGGLPLAALVGDLGLAQDHTRGVVDRADQEDPAGLGAGASQGLAVECGRGQQPCRGRTRHCAGGGAALLAFSRARRAGDDWWRGVSGRGVRDEPQVAASRASASRSPRTRRKVRSLGTRCRPVNGSRRVSIAA</sequence>
<proteinExistence type="predicted"/>
<name>A0ABU0RTT7_9ACTN</name>
<comment type="caution">
    <text evidence="2">The sequence shown here is derived from an EMBL/GenBank/DDBJ whole genome shotgun (WGS) entry which is preliminary data.</text>
</comment>
<evidence type="ECO:0000313" key="3">
    <source>
        <dbReference type="Proteomes" id="UP001223072"/>
    </source>
</evidence>
<accession>A0ABU0RTT7</accession>
<keyword evidence="3" id="KW-1185">Reference proteome</keyword>
<evidence type="ECO:0000256" key="1">
    <source>
        <dbReference type="SAM" id="MobiDB-lite"/>
    </source>
</evidence>
<organism evidence="2 3">
    <name type="scientific">Streptomyces turgidiscabies</name>
    <dbReference type="NCBI Taxonomy" id="85558"/>
    <lineage>
        <taxon>Bacteria</taxon>
        <taxon>Bacillati</taxon>
        <taxon>Actinomycetota</taxon>
        <taxon>Actinomycetes</taxon>
        <taxon>Kitasatosporales</taxon>
        <taxon>Streptomycetaceae</taxon>
        <taxon>Streptomyces</taxon>
    </lineage>
</organism>